<dbReference type="GO" id="GO:0005886">
    <property type="term" value="C:plasma membrane"/>
    <property type="evidence" value="ECO:0007669"/>
    <property type="project" value="UniProtKB-SubCell"/>
</dbReference>
<evidence type="ECO:0000256" key="1">
    <source>
        <dbReference type="ARBA" id="ARBA00004651"/>
    </source>
</evidence>
<evidence type="ECO:0000256" key="8">
    <source>
        <dbReference type="SAM" id="Phobius"/>
    </source>
</evidence>
<comment type="caution">
    <text evidence="9">The sequence shown here is derived from an EMBL/GenBank/DDBJ whole genome shotgun (WGS) entry which is preliminary data.</text>
</comment>
<evidence type="ECO:0000256" key="4">
    <source>
        <dbReference type="ARBA" id="ARBA00022475"/>
    </source>
</evidence>
<keyword evidence="6 8" id="KW-1133">Transmembrane helix</keyword>
<keyword evidence="4" id="KW-1003">Cell membrane</keyword>
<feature type="transmembrane region" description="Helical" evidence="8">
    <location>
        <begin position="24"/>
        <end position="40"/>
    </location>
</feature>
<dbReference type="GO" id="GO:1903785">
    <property type="term" value="P:L-valine transmembrane transport"/>
    <property type="evidence" value="ECO:0007669"/>
    <property type="project" value="TreeGrafter"/>
</dbReference>
<comment type="subcellular location">
    <subcellularLocation>
        <location evidence="1">Cell membrane</location>
        <topology evidence="1">Multi-pass membrane protein</topology>
    </subcellularLocation>
</comment>
<dbReference type="InterPro" id="IPR011606">
    <property type="entry name" value="Brnchd-chn_aa_trnsp_permease"/>
</dbReference>
<accession>A0A645ES56</accession>
<dbReference type="PANTHER" id="PTHR34979:SF1">
    <property type="entry name" value="INNER MEMBRANE PROTEIN YGAZ"/>
    <property type="match status" value="1"/>
</dbReference>
<protein>
    <submittedName>
        <fullName evidence="9">Uncharacterized protein</fullName>
    </submittedName>
</protein>
<sequence>MLWIVSCTAGAILGDVIPFDMAGIDFSATAFFAVVVVNQWRQLKSHIPAITGLISAVLCYIILGADNFILPALSLSLIVLVIMKEHIQVAMGGLSNG</sequence>
<evidence type="ECO:0000313" key="9">
    <source>
        <dbReference type="EMBL" id="MPN03353.1"/>
    </source>
</evidence>
<evidence type="ECO:0000256" key="5">
    <source>
        <dbReference type="ARBA" id="ARBA00022692"/>
    </source>
</evidence>
<keyword evidence="7 8" id="KW-0472">Membrane</keyword>
<evidence type="ECO:0000256" key="6">
    <source>
        <dbReference type="ARBA" id="ARBA00022989"/>
    </source>
</evidence>
<organism evidence="9">
    <name type="scientific">bioreactor metagenome</name>
    <dbReference type="NCBI Taxonomy" id="1076179"/>
    <lineage>
        <taxon>unclassified sequences</taxon>
        <taxon>metagenomes</taxon>
        <taxon>ecological metagenomes</taxon>
    </lineage>
</organism>
<feature type="transmembrane region" description="Helical" evidence="8">
    <location>
        <begin position="47"/>
        <end position="63"/>
    </location>
</feature>
<evidence type="ECO:0000256" key="7">
    <source>
        <dbReference type="ARBA" id="ARBA00023136"/>
    </source>
</evidence>
<evidence type="ECO:0000256" key="2">
    <source>
        <dbReference type="ARBA" id="ARBA00010735"/>
    </source>
</evidence>
<dbReference type="AlphaFoldDB" id="A0A645ES56"/>
<gene>
    <name evidence="9" type="ORF">SDC9_150581</name>
</gene>
<dbReference type="PANTHER" id="PTHR34979">
    <property type="entry name" value="INNER MEMBRANE PROTEIN YGAZ"/>
    <property type="match status" value="1"/>
</dbReference>
<reference evidence="9" key="1">
    <citation type="submission" date="2019-08" db="EMBL/GenBank/DDBJ databases">
        <authorList>
            <person name="Kucharzyk K."/>
            <person name="Murdoch R.W."/>
            <person name="Higgins S."/>
            <person name="Loffler F."/>
        </authorList>
    </citation>
    <scope>NUCLEOTIDE SEQUENCE</scope>
</reference>
<evidence type="ECO:0000256" key="3">
    <source>
        <dbReference type="ARBA" id="ARBA00022448"/>
    </source>
</evidence>
<keyword evidence="3" id="KW-0813">Transport</keyword>
<dbReference type="EMBL" id="VSSQ01049274">
    <property type="protein sequence ID" value="MPN03353.1"/>
    <property type="molecule type" value="Genomic_DNA"/>
</dbReference>
<comment type="similarity">
    <text evidence="2">Belongs to the AzlC family.</text>
</comment>
<proteinExistence type="inferred from homology"/>
<keyword evidence="5 8" id="KW-0812">Transmembrane</keyword>
<name>A0A645ES56_9ZZZZ</name>